<evidence type="ECO:0000256" key="5">
    <source>
        <dbReference type="SAM" id="MobiDB-lite"/>
    </source>
</evidence>
<keyword evidence="4" id="KW-0012">Acyltransferase</keyword>
<evidence type="ECO:0000259" key="6">
    <source>
        <dbReference type="Pfam" id="PF00561"/>
    </source>
</evidence>
<evidence type="ECO:0000259" key="7">
    <source>
        <dbReference type="Pfam" id="PF07167"/>
    </source>
</evidence>
<evidence type="ECO:0000256" key="1">
    <source>
        <dbReference type="ARBA" id="ARBA00004496"/>
    </source>
</evidence>
<sequence length="612" mass="68534">MEGSRAGESGNDGNHTSHDPFHVKDPHRLAINFAYMLEEIGKVAGAWARARERGDTGTPIAGPLNDLLATLAKIVEYWRADQNRATEAQTRLISACLDIWTNSIRQMNGEFDENEPPQLETSRADRRFSDPDWERHPFFRFLKQIYLAAVRWAEQMVDEADNVDGELREKARFYVRQVMDAVSPSNFLLTNPVVVRETLQSNGENLIRGMRMFAEDLAAGNGALRLRQTDYSKFRLGENIATTPGKVVARSELAEIIQYEPATDTVYRRPLLVIPPWINKYYVLDLSPERSFVRWAVDQGHTVFMLSWVNPDERHAHLGWEDYASQGIGFALDTVQERTGETEINVVGYCIGGTLLAACLAAMAQEGDRRVATATFMASQVDFTHAGDLKHFVTEEQIALLEAAMQAKGYLDGTTMATVFNVLRARDLLWPYVVNNYLLGKDPPPFDLLYWNSDSTRMTPANHIYYLRTFYLENALAQGRATLRGRTLSLADVKIPVYTVSAADDHISPARSVFVGAKLFGGPVTHVMGGSGHIAGIINPPAANKYGFRTAPLDAATFEEWRESATFTQGSWWLHWNDWLVAQDGDRVPARHLDPDGSYLADAPGTYVLVRG</sequence>
<evidence type="ECO:0000256" key="2">
    <source>
        <dbReference type="ARBA" id="ARBA00022490"/>
    </source>
</evidence>
<dbReference type="EMBL" id="JBHUIR010000016">
    <property type="protein sequence ID" value="MFD2258881.1"/>
    <property type="molecule type" value="Genomic_DNA"/>
</dbReference>
<feature type="domain" description="AB hydrolase-1" evidence="6">
    <location>
        <begin position="298"/>
        <end position="539"/>
    </location>
</feature>
<evidence type="ECO:0000256" key="3">
    <source>
        <dbReference type="ARBA" id="ARBA00022679"/>
    </source>
</evidence>
<dbReference type="SUPFAM" id="SSF53474">
    <property type="entry name" value="alpha/beta-Hydrolases"/>
    <property type="match status" value="1"/>
</dbReference>
<dbReference type="Pfam" id="PF07167">
    <property type="entry name" value="PhaC_N"/>
    <property type="match status" value="1"/>
</dbReference>
<keyword evidence="2" id="KW-0963">Cytoplasm</keyword>
<keyword evidence="3" id="KW-0808">Transferase</keyword>
<protein>
    <submittedName>
        <fullName evidence="8">PHA/PHB synthase family protein</fullName>
    </submittedName>
</protein>
<dbReference type="NCBIfam" id="TIGR01838">
    <property type="entry name" value="PHA_synth_I"/>
    <property type="match status" value="1"/>
</dbReference>
<evidence type="ECO:0000256" key="4">
    <source>
        <dbReference type="ARBA" id="ARBA00023315"/>
    </source>
</evidence>
<dbReference type="PANTHER" id="PTHR36837">
    <property type="entry name" value="POLY(3-HYDROXYALKANOATE) POLYMERASE SUBUNIT PHAC"/>
    <property type="match status" value="1"/>
</dbReference>
<reference evidence="9" key="1">
    <citation type="journal article" date="2019" name="Int. J. Syst. Evol. Microbiol.">
        <title>The Global Catalogue of Microorganisms (GCM) 10K type strain sequencing project: providing services to taxonomists for standard genome sequencing and annotation.</title>
        <authorList>
            <consortium name="The Broad Institute Genomics Platform"/>
            <consortium name="The Broad Institute Genome Sequencing Center for Infectious Disease"/>
            <person name="Wu L."/>
            <person name="Ma J."/>
        </authorList>
    </citation>
    <scope>NUCLEOTIDE SEQUENCE [LARGE SCALE GENOMIC DNA]</scope>
    <source>
        <strain evidence="9">KCTC 23707</strain>
    </source>
</reference>
<evidence type="ECO:0000313" key="8">
    <source>
        <dbReference type="EMBL" id="MFD2258881.1"/>
    </source>
</evidence>
<dbReference type="PANTHER" id="PTHR36837:SF5">
    <property type="entry name" value="POLY-3-HYDROXYBUTYRATE SYNTHASE"/>
    <property type="match status" value="1"/>
</dbReference>
<evidence type="ECO:0000313" key="9">
    <source>
        <dbReference type="Proteomes" id="UP001597373"/>
    </source>
</evidence>
<name>A0ABW5DEE3_9HYPH</name>
<comment type="caution">
    <text evidence="8">The sequence shown here is derived from an EMBL/GenBank/DDBJ whole genome shotgun (WGS) entry which is preliminary data.</text>
</comment>
<dbReference type="InterPro" id="IPR010963">
    <property type="entry name" value="PHA_synth_I"/>
</dbReference>
<feature type="domain" description="Poly-beta-hydroxybutyrate polymerase N-terminal" evidence="7">
    <location>
        <begin position="125"/>
        <end position="296"/>
    </location>
</feature>
<organism evidence="8 9">
    <name type="scientific">Chelativorans composti</name>
    <dbReference type="NCBI Taxonomy" id="768533"/>
    <lineage>
        <taxon>Bacteria</taxon>
        <taxon>Pseudomonadati</taxon>
        <taxon>Pseudomonadota</taxon>
        <taxon>Alphaproteobacteria</taxon>
        <taxon>Hyphomicrobiales</taxon>
        <taxon>Phyllobacteriaceae</taxon>
        <taxon>Chelativorans</taxon>
    </lineage>
</organism>
<dbReference type="Proteomes" id="UP001597373">
    <property type="component" value="Unassembled WGS sequence"/>
</dbReference>
<gene>
    <name evidence="8" type="ORF">ACFSMZ_03785</name>
</gene>
<dbReference type="Pfam" id="PF00561">
    <property type="entry name" value="Abhydrolase_1"/>
    <property type="match status" value="1"/>
</dbReference>
<keyword evidence="9" id="KW-1185">Reference proteome</keyword>
<dbReference type="RefSeq" id="WP_345099603.1">
    <property type="nucleotide sequence ID" value="NZ_BAABGS010000067.1"/>
</dbReference>
<dbReference type="InterPro" id="IPR051321">
    <property type="entry name" value="PHA/PHB_synthase"/>
</dbReference>
<comment type="subcellular location">
    <subcellularLocation>
        <location evidence="1">Cytoplasm</location>
    </subcellularLocation>
</comment>
<dbReference type="InterPro" id="IPR000073">
    <property type="entry name" value="AB_hydrolase_1"/>
</dbReference>
<proteinExistence type="predicted"/>
<feature type="region of interest" description="Disordered" evidence="5">
    <location>
        <begin position="1"/>
        <end position="23"/>
    </location>
</feature>
<dbReference type="InterPro" id="IPR010941">
    <property type="entry name" value="PhaC_N"/>
</dbReference>
<dbReference type="Gene3D" id="3.40.50.1820">
    <property type="entry name" value="alpha/beta hydrolase"/>
    <property type="match status" value="1"/>
</dbReference>
<dbReference type="InterPro" id="IPR029058">
    <property type="entry name" value="AB_hydrolase_fold"/>
</dbReference>
<accession>A0ABW5DEE3</accession>